<dbReference type="InterPro" id="IPR050341">
    <property type="entry name" value="PP1_catalytic_subunit"/>
</dbReference>
<evidence type="ECO:0000256" key="6">
    <source>
        <dbReference type="ARBA" id="ARBA00023211"/>
    </source>
</evidence>
<feature type="domain" description="Serine/threonine specific protein phosphatases" evidence="9">
    <location>
        <begin position="1"/>
        <end position="138"/>
    </location>
</feature>
<dbReference type="GO" id="GO:0046872">
    <property type="term" value="F:metal ion binding"/>
    <property type="evidence" value="ECO:0007669"/>
    <property type="project" value="UniProtKB-KW"/>
</dbReference>
<evidence type="ECO:0000313" key="11">
    <source>
        <dbReference type="Proteomes" id="UP000681967"/>
    </source>
</evidence>
<feature type="non-terminal residue" evidence="10">
    <location>
        <position position="1"/>
    </location>
</feature>
<dbReference type="EMBL" id="CAJOBH010222985">
    <property type="protein sequence ID" value="CAF5036261.1"/>
    <property type="molecule type" value="Genomic_DNA"/>
</dbReference>
<comment type="catalytic activity">
    <reaction evidence="7">
        <text>O-phospho-L-seryl-[protein] + H2O = L-seryl-[protein] + phosphate</text>
        <dbReference type="Rhea" id="RHEA:20629"/>
        <dbReference type="Rhea" id="RHEA-COMP:9863"/>
        <dbReference type="Rhea" id="RHEA-COMP:11604"/>
        <dbReference type="ChEBI" id="CHEBI:15377"/>
        <dbReference type="ChEBI" id="CHEBI:29999"/>
        <dbReference type="ChEBI" id="CHEBI:43474"/>
        <dbReference type="ChEBI" id="CHEBI:83421"/>
        <dbReference type="EC" id="3.1.3.16"/>
    </reaction>
</comment>
<keyword evidence="5" id="KW-0904">Protein phosphatase</keyword>
<reference evidence="10" key="1">
    <citation type="submission" date="2021-02" db="EMBL/GenBank/DDBJ databases">
        <authorList>
            <person name="Nowell W R."/>
        </authorList>
    </citation>
    <scope>NUCLEOTIDE SEQUENCE</scope>
</reference>
<dbReference type="InterPro" id="IPR004843">
    <property type="entry name" value="Calcineurin-like_PHP"/>
</dbReference>
<keyword evidence="6" id="KW-0464">Manganese</keyword>
<comment type="caution">
    <text evidence="10">The sequence shown here is derived from an EMBL/GenBank/DDBJ whole genome shotgun (WGS) entry which is preliminary data.</text>
</comment>
<dbReference type="Proteomes" id="UP000681967">
    <property type="component" value="Unassembled WGS sequence"/>
</dbReference>
<evidence type="ECO:0000256" key="8">
    <source>
        <dbReference type="ARBA" id="ARBA00048336"/>
    </source>
</evidence>
<evidence type="ECO:0000256" key="7">
    <source>
        <dbReference type="ARBA" id="ARBA00047761"/>
    </source>
</evidence>
<organism evidence="10 11">
    <name type="scientific">Rotaria magnacalcarata</name>
    <dbReference type="NCBI Taxonomy" id="392030"/>
    <lineage>
        <taxon>Eukaryota</taxon>
        <taxon>Metazoa</taxon>
        <taxon>Spiralia</taxon>
        <taxon>Gnathifera</taxon>
        <taxon>Rotifera</taxon>
        <taxon>Eurotatoria</taxon>
        <taxon>Bdelloidea</taxon>
        <taxon>Philodinida</taxon>
        <taxon>Philodinidae</taxon>
        <taxon>Rotaria</taxon>
    </lineage>
</organism>
<dbReference type="Pfam" id="PF00149">
    <property type="entry name" value="Metallophos"/>
    <property type="match status" value="1"/>
</dbReference>
<dbReference type="PANTHER" id="PTHR11668">
    <property type="entry name" value="SERINE/THREONINE PROTEIN PHOSPHATASE"/>
    <property type="match status" value="1"/>
</dbReference>
<evidence type="ECO:0000256" key="1">
    <source>
        <dbReference type="ARBA" id="ARBA00001936"/>
    </source>
</evidence>
<proteinExistence type="predicted"/>
<gene>
    <name evidence="10" type="ORF">BYL167_LOCUS56410</name>
</gene>
<evidence type="ECO:0000259" key="9">
    <source>
        <dbReference type="SMART" id="SM00156"/>
    </source>
</evidence>
<dbReference type="PANTHER" id="PTHR11668:SF300">
    <property type="entry name" value="SERINE_THREONINE-PROTEIN PHOSPHATASE"/>
    <property type="match status" value="1"/>
</dbReference>
<dbReference type="SMART" id="SM00156">
    <property type="entry name" value="PP2Ac"/>
    <property type="match status" value="1"/>
</dbReference>
<dbReference type="InterPro" id="IPR029052">
    <property type="entry name" value="Metallo-depent_PP-like"/>
</dbReference>
<dbReference type="PRINTS" id="PR00114">
    <property type="entry name" value="STPHPHTASE"/>
</dbReference>
<keyword evidence="3" id="KW-0479">Metal-binding</keyword>
<evidence type="ECO:0000256" key="4">
    <source>
        <dbReference type="ARBA" id="ARBA00022801"/>
    </source>
</evidence>
<keyword evidence="4" id="KW-0378">Hydrolase</keyword>
<comment type="cofactor">
    <cofactor evidence="1">
        <name>Mn(2+)</name>
        <dbReference type="ChEBI" id="CHEBI:29035"/>
    </cofactor>
</comment>
<evidence type="ECO:0000313" key="10">
    <source>
        <dbReference type="EMBL" id="CAF5036261.1"/>
    </source>
</evidence>
<protein>
    <recommendedName>
        <fullName evidence="2">protein-serine/threonine phosphatase</fullName>
        <ecNumber evidence="2">3.1.3.16</ecNumber>
    </recommendedName>
</protein>
<evidence type="ECO:0000256" key="3">
    <source>
        <dbReference type="ARBA" id="ARBA00022723"/>
    </source>
</evidence>
<dbReference type="GO" id="GO:0005634">
    <property type="term" value="C:nucleus"/>
    <property type="evidence" value="ECO:0007669"/>
    <property type="project" value="TreeGrafter"/>
</dbReference>
<dbReference type="InterPro" id="IPR006186">
    <property type="entry name" value="Ser/Thr-sp_prot-phosphatase"/>
</dbReference>
<dbReference type="GO" id="GO:0005737">
    <property type="term" value="C:cytoplasm"/>
    <property type="evidence" value="ECO:0007669"/>
    <property type="project" value="TreeGrafter"/>
</dbReference>
<sequence>DIRGQYTDLLGIFENAGVPSKSNYLFLGSYVGRGKQCLETICLLLAYKIKYSDNLFLLRGSHESATMTRIYGFYNECKQRYSSKLWKSFNECFNCLPVAAIISKKIFCCHGGLSPDLESFDQIRQIQRPIDVPDYGKYH</sequence>
<dbReference type="Gene3D" id="3.60.21.10">
    <property type="match status" value="1"/>
</dbReference>
<evidence type="ECO:0000256" key="2">
    <source>
        <dbReference type="ARBA" id="ARBA00013081"/>
    </source>
</evidence>
<dbReference type="EC" id="3.1.3.16" evidence="2"/>
<dbReference type="SUPFAM" id="SSF56300">
    <property type="entry name" value="Metallo-dependent phosphatases"/>
    <property type="match status" value="1"/>
</dbReference>
<accession>A0A8S3DR01</accession>
<evidence type="ECO:0000256" key="5">
    <source>
        <dbReference type="ARBA" id="ARBA00022912"/>
    </source>
</evidence>
<name>A0A8S3DR01_9BILA</name>
<dbReference type="AlphaFoldDB" id="A0A8S3DR01"/>
<comment type="catalytic activity">
    <reaction evidence="8">
        <text>O-phospho-L-threonyl-[protein] + H2O = L-threonyl-[protein] + phosphate</text>
        <dbReference type="Rhea" id="RHEA:47004"/>
        <dbReference type="Rhea" id="RHEA-COMP:11060"/>
        <dbReference type="Rhea" id="RHEA-COMP:11605"/>
        <dbReference type="ChEBI" id="CHEBI:15377"/>
        <dbReference type="ChEBI" id="CHEBI:30013"/>
        <dbReference type="ChEBI" id="CHEBI:43474"/>
        <dbReference type="ChEBI" id="CHEBI:61977"/>
        <dbReference type="EC" id="3.1.3.16"/>
    </reaction>
</comment>
<dbReference type="GO" id="GO:0004722">
    <property type="term" value="F:protein serine/threonine phosphatase activity"/>
    <property type="evidence" value="ECO:0007669"/>
    <property type="project" value="UniProtKB-EC"/>
</dbReference>